<name>A0A2P2QF75_RHIMU</name>
<organism evidence="1">
    <name type="scientific">Rhizophora mucronata</name>
    <name type="common">Asiatic mangrove</name>
    <dbReference type="NCBI Taxonomy" id="61149"/>
    <lineage>
        <taxon>Eukaryota</taxon>
        <taxon>Viridiplantae</taxon>
        <taxon>Streptophyta</taxon>
        <taxon>Embryophyta</taxon>
        <taxon>Tracheophyta</taxon>
        <taxon>Spermatophyta</taxon>
        <taxon>Magnoliopsida</taxon>
        <taxon>eudicotyledons</taxon>
        <taxon>Gunneridae</taxon>
        <taxon>Pentapetalae</taxon>
        <taxon>rosids</taxon>
        <taxon>fabids</taxon>
        <taxon>Malpighiales</taxon>
        <taxon>Rhizophoraceae</taxon>
        <taxon>Rhizophora</taxon>
    </lineage>
</organism>
<sequence length="8" mass="994">MVKKRSVF</sequence>
<dbReference type="EMBL" id="GGEC01085206">
    <property type="protein sequence ID" value="MBX65690.1"/>
    <property type="molecule type" value="Transcribed_RNA"/>
</dbReference>
<accession>A0A2P2QF75</accession>
<protein>
    <submittedName>
        <fullName evidence="1">Uncharacterized protein</fullName>
    </submittedName>
</protein>
<reference evidence="1" key="1">
    <citation type="submission" date="2018-02" db="EMBL/GenBank/DDBJ databases">
        <title>Rhizophora mucronata_Transcriptome.</title>
        <authorList>
            <person name="Meera S.P."/>
            <person name="Sreeshan A."/>
            <person name="Augustine A."/>
        </authorList>
    </citation>
    <scope>NUCLEOTIDE SEQUENCE</scope>
    <source>
        <tissue evidence="1">Leaf</tissue>
    </source>
</reference>
<evidence type="ECO:0000313" key="1">
    <source>
        <dbReference type="EMBL" id="MBX65690.1"/>
    </source>
</evidence>
<proteinExistence type="predicted"/>